<sequence length="125" mass="13146">MVRTFGAWAGTSGRVRQRDDEAGRAKIVAWLNDAFTARKAAEVADGLVVPSGGGYITAGGFPSLLPPGPVQSVKDAKVTAAGKPADPVVFTATYVLSGTHDGYLTCTLLEENGSIKIDDWTTEYK</sequence>
<proteinExistence type="predicted"/>
<dbReference type="OrthoDB" id="2602196at2"/>
<dbReference type="Proteomes" id="UP000247476">
    <property type="component" value="Unassembled WGS sequence"/>
</dbReference>
<dbReference type="RefSeq" id="WP_110841317.1">
    <property type="nucleotide sequence ID" value="NZ_QJVJ01000007.1"/>
</dbReference>
<dbReference type="EMBL" id="QJVJ01000007">
    <property type="protein sequence ID" value="PYI53545.1"/>
    <property type="molecule type" value="Genomic_DNA"/>
</dbReference>
<organism evidence="1 2">
    <name type="scientific">Paenibacillus flagellatus</name>
    <dbReference type="NCBI Taxonomy" id="2211139"/>
    <lineage>
        <taxon>Bacteria</taxon>
        <taxon>Bacillati</taxon>
        <taxon>Bacillota</taxon>
        <taxon>Bacilli</taxon>
        <taxon>Bacillales</taxon>
        <taxon>Paenibacillaceae</taxon>
        <taxon>Paenibacillus</taxon>
    </lineage>
</organism>
<evidence type="ECO:0000313" key="2">
    <source>
        <dbReference type="Proteomes" id="UP000247476"/>
    </source>
</evidence>
<reference evidence="1 2" key="1">
    <citation type="submission" date="2018-05" db="EMBL/GenBank/DDBJ databases">
        <title>Paenibacillus flagellatus sp. nov., isolated from selenium mineral soil.</title>
        <authorList>
            <person name="Dai X."/>
        </authorList>
    </citation>
    <scope>NUCLEOTIDE SEQUENCE [LARGE SCALE GENOMIC DNA]</scope>
    <source>
        <strain evidence="1 2">DXL2</strain>
    </source>
</reference>
<accession>A0A2V5K2N1</accession>
<comment type="caution">
    <text evidence="1">The sequence shown here is derived from an EMBL/GenBank/DDBJ whole genome shotgun (WGS) entry which is preliminary data.</text>
</comment>
<evidence type="ECO:0000313" key="1">
    <source>
        <dbReference type="EMBL" id="PYI53545.1"/>
    </source>
</evidence>
<keyword evidence="2" id="KW-1185">Reference proteome</keyword>
<name>A0A2V5K2N1_9BACL</name>
<protein>
    <submittedName>
        <fullName evidence="1">Uncharacterized protein</fullName>
    </submittedName>
</protein>
<dbReference type="AlphaFoldDB" id="A0A2V5K2N1"/>
<gene>
    <name evidence="1" type="ORF">DLM86_17440</name>
</gene>